<keyword evidence="1" id="KW-0285">Flavoprotein</keyword>
<dbReference type="InterPro" id="IPR029039">
    <property type="entry name" value="Flavoprotein-like_sf"/>
</dbReference>
<evidence type="ECO:0000313" key="5">
    <source>
        <dbReference type="Proteomes" id="UP000809273"/>
    </source>
</evidence>
<accession>A0A9D8KFG8</accession>
<dbReference type="InterPro" id="IPR005025">
    <property type="entry name" value="FMN_Rdtase-like_dom"/>
</dbReference>
<feature type="domain" description="NADPH-dependent FMN reductase-like" evidence="3">
    <location>
        <begin position="1"/>
        <end position="102"/>
    </location>
</feature>
<comment type="caution">
    <text evidence="4">The sequence shown here is derived from an EMBL/GenBank/DDBJ whole genome shotgun (WGS) entry which is preliminary data.</text>
</comment>
<protein>
    <submittedName>
        <fullName evidence="4">Flavodoxin family protein</fullName>
    </submittedName>
</protein>
<dbReference type="Proteomes" id="UP000809273">
    <property type="component" value="Unassembled WGS sequence"/>
</dbReference>
<dbReference type="SUPFAM" id="SSF52218">
    <property type="entry name" value="Flavoproteins"/>
    <property type="match status" value="1"/>
</dbReference>
<keyword evidence="2" id="KW-0288">FMN</keyword>
<dbReference type="GO" id="GO:0016491">
    <property type="term" value="F:oxidoreductase activity"/>
    <property type="evidence" value="ECO:0007669"/>
    <property type="project" value="InterPro"/>
</dbReference>
<gene>
    <name evidence="4" type="ORF">JW984_08375</name>
</gene>
<evidence type="ECO:0000256" key="2">
    <source>
        <dbReference type="ARBA" id="ARBA00022643"/>
    </source>
</evidence>
<dbReference type="EMBL" id="JAFGIX010000042">
    <property type="protein sequence ID" value="MBN1573194.1"/>
    <property type="molecule type" value="Genomic_DNA"/>
</dbReference>
<name>A0A9D8KFG8_9DELT</name>
<evidence type="ECO:0000259" key="3">
    <source>
        <dbReference type="Pfam" id="PF03358"/>
    </source>
</evidence>
<organism evidence="4 5">
    <name type="scientific">Candidatus Zymogenus saltonus</name>
    <dbReference type="NCBI Taxonomy" id="2844893"/>
    <lineage>
        <taxon>Bacteria</taxon>
        <taxon>Deltaproteobacteria</taxon>
        <taxon>Candidatus Zymogenia</taxon>
        <taxon>Candidatus Zymogeniales</taxon>
        <taxon>Candidatus Zymogenaceae</taxon>
        <taxon>Candidatus Zymogenus</taxon>
    </lineage>
</organism>
<sequence length="208" mass="23348">MNILSINGSSRKKGNTAFAVRLLTDRISGENDSVRHIDLADLKMSVCTGCYGCEPKKRCVIDDDFQVVFDEMMRADVIVFGTPVYVAKESALSSIFFERCKAFISHVEGEGREGDTMFRLYRDVRREKGNIPVMPKSRLPKGKSAYLVVTQYQIYPFENVMNLCSLVFNLLGIEVRGRWFATECLEAGDLKGKIGREGLPVEILEATA</sequence>
<evidence type="ECO:0000256" key="1">
    <source>
        <dbReference type="ARBA" id="ARBA00022630"/>
    </source>
</evidence>
<proteinExistence type="predicted"/>
<reference evidence="4" key="1">
    <citation type="journal article" date="2021" name="Environ. Microbiol.">
        <title>Genomic characterization of three novel Desulfobacterota classes expand the metabolic and phylogenetic diversity of the phylum.</title>
        <authorList>
            <person name="Murphy C.L."/>
            <person name="Biggerstaff J."/>
            <person name="Eichhorn A."/>
            <person name="Ewing E."/>
            <person name="Shahan R."/>
            <person name="Soriano D."/>
            <person name="Stewart S."/>
            <person name="VanMol K."/>
            <person name="Walker R."/>
            <person name="Walters P."/>
            <person name="Elshahed M.S."/>
            <person name="Youssef N.H."/>
        </authorList>
    </citation>
    <scope>NUCLEOTIDE SEQUENCE</scope>
    <source>
        <strain evidence="4">Zod_Metabat.24</strain>
    </source>
</reference>
<dbReference type="Gene3D" id="3.40.50.360">
    <property type="match status" value="1"/>
</dbReference>
<dbReference type="PANTHER" id="PTHR43278">
    <property type="entry name" value="NAD(P)H-DEPENDENT FMN-CONTAINING OXIDOREDUCTASE YWQN-RELATED"/>
    <property type="match status" value="1"/>
</dbReference>
<dbReference type="PANTHER" id="PTHR43278:SF2">
    <property type="entry name" value="IRON-SULFUR FLAVOPROTEIN"/>
    <property type="match status" value="1"/>
</dbReference>
<dbReference type="InterPro" id="IPR051796">
    <property type="entry name" value="ISF_SsuE-like"/>
</dbReference>
<evidence type="ECO:0000313" key="4">
    <source>
        <dbReference type="EMBL" id="MBN1573194.1"/>
    </source>
</evidence>
<dbReference type="AlphaFoldDB" id="A0A9D8KFG8"/>
<dbReference type="Pfam" id="PF03358">
    <property type="entry name" value="FMN_red"/>
    <property type="match status" value="1"/>
</dbReference>
<reference evidence="4" key="2">
    <citation type="submission" date="2021-01" db="EMBL/GenBank/DDBJ databases">
        <authorList>
            <person name="Hahn C.R."/>
            <person name="Youssef N.H."/>
            <person name="Elshahed M."/>
        </authorList>
    </citation>
    <scope>NUCLEOTIDE SEQUENCE</scope>
    <source>
        <strain evidence="4">Zod_Metabat.24</strain>
    </source>
</reference>